<protein>
    <recommendedName>
        <fullName evidence="1">Poxvirus TNF receptor-II C-terminal domain-containing protein</fullName>
    </recommendedName>
</protein>
<dbReference type="KEGG" id="vg:29063966"/>
<dbReference type="InterPro" id="IPR010806">
    <property type="entry name" value="Poxvirus_TNF-rcpt-II_C"/>
</dbReference>
<gene>
    <name evidence="2" type="ORF">VPXV-CA-019</name>
</gene>
<dbReference type="EMBL" id="KU749311">
    <property type="protein sequence ID" value="AOP31709.1"/>
    <property type="molecule type" value="Genomic_DNA"/>
</dbReference>
<feature type="domain" description="Poxvirus TNF receptor-II C-terminal" evidence="1">
    <location>
        <begin position="1"/>
        <end position="179"/>
    </location>
</feature>
<dbReference type="GeneID" id="29063966"/>
<organism evidence="2 3">
    <name type="scientific">Volepox virus</name>
    <dbReference type="NCBI Taxonomy" id="28874"/>
    <lineage>
        <taxon>Viruses</taxon>
        <taxon>Varidnaviria</taxon>
        <taxon>Bamfordvirae</taxon>
        <taxon>Nucleocytoviricota</taxon>
        <taxon>Pokkesviricetes</taxon>
        <taxon>Chitovirales</taxon>
        <taxon>Poxviridae</taxon>
        <taxon>Chordopoxvirinae</taxon>
        <taxon>Orthopoxvirus</taxon>
        <taxon>Orthopoxvirus volepox</taxon>
    </lineage>
</organism>
<dbReference type="RefSeq" id="YP_009281767.1">
    <property type="nucleotide sequence ID" value="NC_031033.1"/>
</dbReference>
<evidence type="ECO:0000313" key="3">
    <source>
        <dbReference type="Proteomes" id="UP000203649"/>
    </source>
</evidence>
<evidence type="ECO:0000313" key="2">
    <source>
        <dbReference type="EMBL" id="AOP31709.1"/>
    </source>
</evidence>
<dbReference type="PIRSF" id="PIRSF003778">
    <property type="entry name" value="VAC_C8L"/>
    <property type="match status" value="1"/>
</dbReference>
<keyword evidence="3" id="KW-1185">Reference proteome</keyword>
<accession>A0A1C9KC36</accession>
<name>A0A1C9KC36_9POXV</name>
<sequence length="184" mass="21169">MRIIGCISCLCLISVFGTCHSADPYYVPFNKFNITLDIDTSYSVEKYTVENDVSSNLEPTTSYVKIYFDQFWITVLTKWCSTFIDTVSVYATFYDNLNIQFYSKDNYSTQSKDKICTVTATLQCKHPSKPPLVTKYEEAYRYSLSSDSSCINSVELDIDLIQYNETGYHLLKSYELMSPENTSK</sequence>
<proteinExistence type="predicted"/>
<dbReference type="Proteomes" id="UP000203649">
    <property type="component" value="Segment"/>
</dbReference>
<reference evidence="2 3" key="1">
    <citation type="journal article" date="2016" name="Virus Genes">
        <title>The genomes of three North American orthopoxviruses.</title>
        <authorList>
            <person name="Smithson C."/>
            <person name="Tang N."/>
            <person name="Sammons S."/>
            <person name="Frace M."/>
            <person name="Batra D."/>
            <person name="Li Y."/>
            <person name="Emerson G.L."/>
            <person name="Carroll D.S."/>
            <person name="Upton C."/>
        </authorList>
    </citation>
    <scope>NUCLEOTIDE SEQUENCE [LARGE SCALE GENOMIC DNA]</scope>
    <source>
        <strain evidence="2 3">CA</strain>
    </source>
</reference>
<dbReference type="Pfam" id="PF07190">
    <property type="entry name" value="CrmD_SECRET"/>
    <property type="match status" value="1"/>
</dbReference>
<dbReference type="InterPro" id="IPR009176">
    <property type="entry name" value="Vaccinia_virus_B7/C8"/>
</dbReference>
<evidence type="ECO:0000259" key="1">
    <source>
        <dbReference type="Pfam" id="PF07190"/>
    </source>
</evidence>